<dbReference type="InterPro" id="IPR036812">
    <property type="entry name" value="NAD(P)_OxRdtase_dom_sf"/>
</dbReference>
<dbReference type="PANTHER" id="PTHR42686:SF1">
    <property type="entry name" value="GH17980P-RELATED"/>
    <property type="match status" value="1"/>
</dbReference>
<gene>
    <name evidence="2" type="ORF">METZ01_LOCUS360231</name>
</gene>
<reference evidence="2" key="1">
    <citation type="submission" date="2018-05" db="EMBL/GenBank/DDBJ databases">
        <authorList>
            <person name="Lanie J.A."/>
            <person name="Ng W.-L."/>
            <person name="Kazmierczak K.M."/>
            <person name="Andrzejewski T.M."/>
            <person name="Davidsen T.M."/>
            <person name="Wayne K.J."/>
            <person name="Tettelin H."/>
            <person name="Glass J.I."/>
            <person name="Rusch D."/>
            <person name="Podicherti R."/>
            <person name="Tsui H.-C.T."/>
            <person name="Winkler M.E."/>
        </authorList>
    </citation>
    <scope>NUCLEOTIDE SEQUENCE</scope>
</reference>
<accession>A0A382SDU2</accession>
<feature type="non-terminal residue" evidence="2">
    <location>
        <position position="127"/>
    </location>
</feature>
<evidence type="ECO:0000259" key="1">
    <source>
        <dbReference type="Pfam" id="PF00248"/>
    </source>
</evidence>
<dbReference type="EMBL" id="UINC01127934">
    <property type="protein sequence ID" value="SVD07377.1"/>
    <property type="molecule type" value="Genomic_DNA"/>
</dbReference>
<feature type="domain" description="NADP-dependent oxidoreductase" evidence="1">
    <location>
        <begin position="2"/>
        <end position="127"/>
    </location>
</feature>
<dbReference type="AlphaFoldDB" id="A0A382SDU2"/>
<protein>
    <recommendedName>
        <fullName evidence="1">NADP-dependent oxidoreductase domain-containing protein</fullName>
    </recommendedName>
</protein>
<name>A0A382SDU2_9ZZZZ</name>
<dbReference type="InterPro" id="IPR020471">
    <property type="entry name" value="AKR"/>
</dbReference>
<sequence length="127" mass="14150">MRSNHTASATRRSLENSLRALQTDYLDSVLIHGYDQPDQFEDPDMDMVDPLAPGHALEELMKLRDQGVIRHIGIGARSAAVHHRAIETGQIDIVLTYLEYSLLTQVADADLFPLCRERDVGVILASP</sequence>
<dbReference type="PANTHER" id="PTHR42686">
    <property type="entry name" value="GH17980P-RELATED"/>
    <property type="match status" value="1"/>
</dbReference>
<dbReference type="Gene3D" id="3.20.20.100">
    <property type="entry name" value="NADP-dependent oxidoreductase domain"/>
    <property type="match status" value="1"/>
</dbReference>
<dbReference type="SUPFAM" id="SSF51430">
    <property type="entry name" value="NAD(P)-linked oxidoreductase"/>
    <property type="match status" value="1"/>
</dbReference>
<dbReference type="InterPro" id="IPR023210">
    <property type="entry name" value="NADP_OxRdtase_dom"/>
</dbReference>
<dbReference type="GO" id="GO:0005829">
    <property type="term" value="C:cytosol"/>
    <property type="evidence" value="ECO:0007669"/>
    <property type="project" value="TreeGrafter"/>
</dbReference>
<dbReference type="GO" id="GO:0016491">
    <property type="term" value="F:oxidoreductase activity"/>
    <property type="evidence" value="ECO:0007669"/>
    <property type="project" value="InterPro"/>
</dbReference>
<evidence type="ECO:0000313" key="2">
    <source>
        <dbReference type="EMBL" id="SVD07377.1"/>
    </source>
</evidence>
<dbReference type="Pfam" id="PF00248">
    <property type="entry name" value="Aldo_ket_red"/>
    <property type="match status" value="1"/>
</dbReference>
<proteinExistence type="predicted"/>
<organism evidence="2">
    <name type="scientific">marine metagenome</name>
    <dbReference type="NCBI Taxonomy" id="408172"/>
    <lineage>
        <taxon>unclassified sequences</taxon>
        <taxon>metagenomes</taxon>
        <taxon>ecological metagenomes</taxon>
    </lineage>
</organism>